<evidence type="ECO:0000256" key="1">
    <source>
        <dbReference type="SAM" id="MobiDB-lite"/>
    </source>
</evidence>
<dbReference type="AlphaFoldDB" id="A0AAU9P622"/>
<accession>A0AAU9P622</accession>
<organism evidence="2 3">
    <name type="scientific">Lactuca virosa</name>
    <dbReference type="NCBI Taxonomy" id="75947"/>
    <lineage>
        <taxon>Eukaryota</taxon>
        <taxon>Viridiplantae</taxon>
        <taxon>Streptophyta</taxon>
        <taxon>Embryophyta</taxon>
        <taxon>Tracheophyta</taxon>
        <taxon>Spermatophyta</taxon>
        <taxon>Magnoliopsida</taxon>
        <taxon>eudicotyledons</taxon>
        <taxon>Gunneridae</taxon>
        <taxon>Pentapetalae</taxon>
        <taxon>asterids</taxon>
        <taxon>campanulids</taxon>
        <taxon>Asterales</taxon>
        <taxon>Asteraceae</taxon>
        <taxon>Cichorioideae</taxon>
        <taxon>Cichorieae</taxon>
        <taxon>Lactucinae</taxon>
        <taxon>Lactuca</taxon>
    </lineage>
</organism>
<evidence type="ECO:0008006" key="4">
    <source>
        <dbReference type="Google" id="ProtNLM"/>
    </source>
</evidence>
<evidence type="ECO:0000313" key="2">
    <source>
        <dbReference type="EMBL" id="CAH1445687.1"/>
    </source>
</evidence>
<feature type="region of interest" description="Disordered" evidence="1">
    <location>
        <begin position="81"/>
        <end position="135"/>
    </location>
</feature>
<feature type="compositionally biased region" description="Acidic residues" evidence="1">
    <location>
        <begin position="111"/>
        <end position="120"/>
    </location>
</feature>
<reference evidence="2 3" key="1">
    <citation type="submission" date="2022-01" db="EMBL/GenBank/DDBJ databases">
        <authorList>
            <person name="Xiong W."/>
            <person name="Schranz E."/>
        </authorList>
    </citation>
    <scope>NUCLEOTIDE SEQUENCE [LARGE SCALE GENOMIC DNA]</scope>
</reference>
<feature type="compositionally biased region" description="Low complexity" evidence="1">
    <location>
        <begin position="92"/>
        <end position="110"/>
    </location>
</feature>
<sequence>MVARERVKIMISFGFVSRSDFVREWVEIQISDLQSIRESEASLLKKTHATFQDDMLKPFKFIHVWEVVKRSIRWRELARHEEIANPPKRSRTSSYSSSQQVSLDGHVDVNLNDDNDDIEEICPPPPPMGRDKTKA</sequence>
<comment type="caution">
    <text evidence="2">The sequence shown here is derived from an EMBL/GenBank/DDBJ whole genome shotgun (WGS) entry which is preliminary data.</text>
</comment>
<evidence type="ECO:0000313" key="3">
    <source>
        <dbReference type="Proteomes" id="UP001157418"/>
    </source>
</evidence>
<proteinExistence type="predicted"/>
<dbReference type="Proteomes" id="UP001157418">
    <property type="component" value="Unassembled WGS sequence"/>
</dbReference>
<protein>
    <recommendedName>
        <fullName evidence="4">No apical meristem-associated C-terminal domain-containing protein</fullName>
    </recommendedName>
</protein>
<dbReference type="PANTHER" id="PTHR45023">
    <property type="match status" value="1"/>
</dbReference>
<gene>
    <name evidence="2" type="ORF">LVIROSA_LOCUS31435</name>
</gene>
<keyword evidence="3" id="KW-1185">Reference proteome</keyword>
<name>A0AAU9P622_9ASTR</name>
<dbReference type="PANTHER" id="PTHR45023:SF4">
    <property type="entry name" value="GLYCINE-RICH PROTEIN-RELATED"/>
    <property type="match status" value="1"/>
</dbReference>
<dbReference type="EMBL" id="CAKMRJ010005523">
    <property type="protein sequence ID" value="CAH1445687.1"/>
    <property type="molecule type" value="Genomic_DNA"/>
</dbReference>